<keyword evidence="1" id="KW-1185">Reference proteome</keyword>
<accession>A0A6P8VRA1</accession>
<dbReference type="Proteomes" id="UP000515161">
    <property type="component" value="Unplaced"/>
</dbReference>
<organism evidence="1 2">
    <name type="scientific">Gymnodraco acuticeps</name>
    <name type="common">Antarctic dragonfish</name>
    <dbReference type="NCBI Taxonomy" id="8218"/>
    <lineage>
        <taxon>Eukaryota</taxon>
        <taxon>Metazoa</taxon>
        <taxon>Chordata</taxon>
        <taxon>Craniata</taxon>
        <taxon>Vertebrata</taxon>
        <taxon>Euteleostomi</taxon>
        <taxon>Actinopterygii</taxon>
        <taxon>Neopterygii</taxon>
        <taxon>Teleostei</taxon>
        <taxon>Neoteleostei</taxon>
        <taxon>Acanthomorphata</taxon>
        <taxon>Eupercaria</taxon>
        <taxon>Perciformes</taxon>
        <taxon>Notothenioidei</taxon>
        <taxon>Bathydraconidae</taxon>
        <taxon>Gymnodraco</taxon>
    </lineage>
</organism>
<dbReference type="AlphaFoldDB" id="A0A6P8VRA1"/>
<dbReference type="RefSeq" id="XP_034089590.1">
    <property type="nucleotide sequence ID" value="XM_034233699.1"/>
</dbReference>
<sequence length="539" mass="60860">MAQSKLYSQKYRKEWESNPEYKGWLKPFIGDDTRAYCLYCKGDFYAKLSDIKKHVKTQKHTQKAKPYDSATQSKLPLFKTKTIDPAKKAEAIMALAMAEHCSMLACDHIGEACKAAFSDSTAAEHFKMHRTKCTEMINGVLAPYFLKKLVADVGDQRFSLLLDESTDVSVSKYLGVVIRYFSNTKQTIVSTFLGLVQLEGGDARSIAQALVAFLEKCCLKKEKLLGIGTDNASVMTGNKNGVHKVLKEEYGIKDLVLIRCVCHSLQLAVTHASNDTLPRSVEYLVRETYNWFSVSPKRRDAYKAIYETINCGEQPFQITKVCATRWLSIEPAVTRILDQWEALKLHFAVTKSSEHCYMAEVLHSMYSDPQNILYLTFLKSVLGEVQLAIKAFEGEQVDPLKLLDSLVSLIKSVSSRVLNPLANIDVLKEPIDGYISPSPYLGYLFETKAAELLLAPEEKNQVRKRCVAFTISLTHGLRLRLPDNIEALQYMFVFNVEKTLNHSKSLGEIEKNSQAPWLLSCRYRQDCPAVAFHPSEKVE</sequence>
<dbReference type="OrthoDB" id="6508505at2759"/>
<evidence type="ECO:0000313" key="2">
    <source>
        <dbReference type="RefSeq" id="XP_034089590.1"/>
    </source>
</evidence>
<dbReference type="InParanoid" id="A0A6P8VRA1"/>
<dbReference type="InterPro" id="IPR012337">
    <property type="entry name" value="RNaseH-like_sf"/>
</dbReference>
<proteinExistence type="predicted"/>
<evidence type="ECO:0000313" key="1">
    <source>
        <dbReference type="Proteomes" id="UP000515161"/>
    </source>
</evidence>
<dbReference type="SUPFAM" id="SSF53098">
    <property type="entry name" value="Ribonuclease H-like"/>
    <property type="match status" value="1"/>
</dbReference>
<reference evidence="2" key="1">
    <citation type="submission" date="2025-08" db="UniProtKB">
        <authorList>
            <consortium name="RefSeq"/>
        </authorList>
    </citation>
    <scope>IDENTIFICATION</scope>
</reference>
<dbReference type="PANTHER" id="PTHR37162:SF1">
    <property type="entry name" value="BED-TYPE DOMAIN-CONTAINING PROTEIN"/>
    <property type="match status" value="1"/>
</dbReference>
<gene>
    <name evidence="2" type="primary">LOC117557727</name>
</gene>
<name>A0A6P8VRA1_GYMAC</name>
<protein>
    <submittedName>
        <fullName evidence="2">Uncharacterized protein LOC117557727 isoform X1</fullName>
    </submittedName>
</protein>
<dbReference type="PANTHER" id="PTHR37162">
    <property type="entry name" value="HAT FAMILY DIMERISATION DOMAINCONTAINING PROTEIN-RELATED"/>
    <property type="match status" value="1"/>
</dbReference>
<dbReference type="KEGG" id="gacu:117557727"/>
<dbReference type="GeneID" id="117557727"/>